<evidence type="ECO:0000256" key="1">
    <source>
        <dbReference type="ARBA" id="ARBA00009437"/>
    </source>
</evidence>
<dbReference type="EMBL" id="CP049207">
    <property type="protein sequence ID" value="QTG03204.1"/>
    <property type="molecule type" value="Genomic_DNA"/>
</dbReference>
<dbReference type="InterPro" id="IPR036390">
    <property type="entry name" value="WH_DNA-bd_sf"/>
</dbReference>
<dbReference type="InterPro" id="IPR000847">
    <property type="entry name" value="LysR_HTH_N"/>
</dbReference>
<dbReference type="Proteomes" id="UP000822331">
    <property type="component" value="Unassembled WGS sequence"/>
</dbReference>
<feature type="domain" description="HTH lysR-type" evidence="5">
    <location>
        <begin position="1"/>
        <end position="53"/>
    </location>
</feature>
<evidence type="ECO:0000256" key="4">
    <source>
        <dbReference type="ARBA" id="ARBA00023163"/>
    </source>
</evidence>
<dbReference type="Proteomes" id="UP000663912">
    <property type="component" value="Chromosome 2"/>
</dbReference>
<dbReference type="PROSITE" id="PS50931">
    <property type="entry name" value="HTH_LYSR"/>
    <property type="match status" value="1"/>
</dbReference>
<dbReference type="Pfam" id="PF00126">
    <property type="entry name" value="HTH_1"/>
    <property type="match status" value="1"/>
</dbReference>
<gene>
    <name evidence="6" type="ORF">G6L72_19530</name>
    <name evidence="7" type="ORF">G6M88_19435</name>
</gene>
<comment type="similarity">
    <text evidence="1">Belongs to the LysR transcriptional regulatory family.</text>
</comment>
<dbReference type="InterPro" id="IPR005119">
    <property type="entry name" value="LysR_subst-bd"/>
</dbReference>
<dbReference type="Gene3D" id="1.10.10.10">
    <property type="entry name" value="Winged helix-like DNA-binding domain superfamily/Winged helix DNA-binding domain"/>
    <property type="match status" value="1"/>
</dbReference>
<evidence type="ECO:0000313" key="7">
    <source>
        <dbReference type="EMBL" id="QTG03204.1"/>
    </source>
</evidence>
<evidence type="ECO:0000256" key="2">
    <source>
        <dbReference type="ARBA" id="ARBA00023015"/>
    </source>
</evidence>
<dbReference type="PANTHER" id="PTHR30419:SF8">
    <property type="entry name" value="NITROGEN ASSIMILATION TRANSCRIPTIONAL ACTIVATOR-RELATED"/>
    <property type="match status" value="1"/>
</dbReference>
<dbReference type="KEGG" id="arui:G6M88_19435"/>
<keyword evidence="4" id="KW-0804">Transcription</keyword>
<evidence type="ECO:0000256" key="3">
    <source>
        <dbReference type="ARBA" id="ARBA00023125"/>
    </source>
</evidence>
<dbReference type="GO" id="GO:0003677">
    <property type="term" value="F:DNA binding"/>
    <property type="evidence" value="ECO:0007669"/>
    <property type="project" value="UniProtKB-KW"/>
</dbReference>
<reference evidence="6 9" key="1">
    <citation type="journal article" date="2020" name="Science">
        <title>Unexpected conservation and global transmission of agrobacterial virulence plasmids.</title>
        <authorList>
            <person name="Weisberg A.J."/>
            <person name="Davis E.W. 2nd"/>
            <person name="Tabima J."/>
            <person name="Belcher M.S."/>
            <person name="Miller M."/>
            <person name="Kuo C.H."/>
            <person name="Loper J.E."/>
            <person name="Grunwald N.J."/>
            <person name="Putnam M.L."/>
            <person name="Chang J.H."/>
        </authorList>
    </citation>
    <scope>NUCLEOTIDE SEQUENCE [LARGE SCALE GENOMIC DNA]</scope>
    <source>
        <strain evidence="6 9">A19/93</strain>
    </source>
</reference>
<dbReference type="AlphaFoldDB" id="A0AAE7URW2"/>
<dbReference type="GO" id="GO:0005829">
    <property type="term" value="C:cytosol"/>
    <property type="evidence" value="ECO:0007669"/>
    <property type="project" value="TreeGrafter"/>
</dbReference>
<evidence type="ECO:0000313" key="6">
    <source>
        <dbReference type="EMBL" id="NTF38893.1"/>
    </source>
</evidence>
<keyword evidence="9" id="KW-1185">Reference proteome</keyword>
<proteinExistence type="inferred from homology"/>
<name>A0AAE7URW2_9HYPH</name>
<dbReference type="PANTHER" id="PTHR30419">
    <property type="entry name" value="HTH-TYPE TRANSCRIPTIONAL REGULATOR YBHD"/>
    <property type="match status" value="1"/>
</dbReference>
<dbReference type="InterPro" id="IPR050950">
    <property type="entry name" value="HTH-type_LysR_regulators"/>
</dbReference>
<organism evidence="7 8">
    <name type="scientific">Agrobacterium rubi</name>
    <dbReference type="NCBI Taxonomy" id="28099"/>
    <lineage>
        <taxon>Bacteria</taxon>
        <taxon>Pseudomonadati</taxon>
        <taxon>Pseudomonadota</taxon>
        <taxon>Alphaproteobacteria</taxon>
        <taxon>Hyphomicrobiales</taxon>
        <taxon>Rhizobiaceae</taxon>
        <taxon>Rhizobium/Agrobacterium group</taxon>
        <taxon>Agrobacterium</taxon>
    </lineage>
</organism>
<dbReference type="SUPFAM" id="SSF46785">
    <property type="entry name" value="Winged helix' DNA-binding domain"/>
    <property type="match status" value="1"/>
</dbReference>
<keyword evidence="3" id="KW-0238">DNA-binding</keyword>
<dbReference type="SUPFAM" id="SSF53850">
    <property type="entry name" value="Periplasmic binding protein-like II"/>
    <property type="match status" value="1"/>
</dbReference>
<evidence type="ECO:0000259" key="5">
    <source>
        <dbReference type="PROSITE" id="PS50931"/>
    </source>
</evidence>
<keyword evidence="2" id="KW-0805">Transcription regulation</keyword>
<protein>
    <submittedName>
        <fullName evidence="7">LysR family transcriptional regulator</fullName>
    </submittedName>
</protein>
<reference evidence="7" key="2">
    <citation type="submission" date="2020-02" db="EMBL/GenBank/DDBJ databases">
        <title>Unexpected conservation and global transmission of agrobacterial virulence plasmids.</title>
        <authorList>
            <person name="Weisberg A.J."/>
            <person name="Davis E.W. II"/>
            <person name="Tabima J.R."/>
            <person name="Belcher M.S."/>
            <person name="Miller M."/>
            <person name="Kuo C.-H."/>
            <person name="Loper J.E."/>
            <person name="Grunwald N.J."/>
            <person name="Putnam M.L."/>
            <person name="Chang J.H."/>
        </authorList>
    </citation>
    <scope>NUCLEOTIDE SEQUENCE</scope>
    <source>
        <strain evidence="7">W2/73</strain>
    </source>
</reference>
<evidence type="ECO:0000313" key="8">
    <source>
        <dbReference type="Proteomes" id="UP000663912"/>
    </source>
</evidence>
<evidence type="ECO:0000313" key="9">
    <source>
        <dbReference type="Proteomes" id="UP000822331"/>
    </source>
</evidence>
<dbReference type="InterPro" id="IPR036388">
    <property type="entry name" value="WH-like_DNA-bd_sf"/>
</dbReference>
<dbReference type="EMBL" id="JAAMCP010000012">
    <property type="protein sequence ID" value="NTF38893.1"/>
    <property type="molecule type" value="Genomic_DNA"/>
</dbReference>
<accession>A0AAE7URW2</accession>
<dbReference type="GO" id="GO:0003700">
    <property type="term" value="F:DNA-binding transcription factor activity"/>
    <property type="evidence" value="ECO:0007669"/>
    <property type="project" value="InterPro"/>
</dbReference>
<sequence>MRYLLEALNAGSMRAAGDRLNIAASSISRQIAQLEEQHGIALIVKGRRGIKLTHAGEMVMEHYRNQMSDREALRAKLEDLRSVKTGSVTLSAGEGFLGETFTDLINSFNRDNPKVRLNINIGASQEIARMVADDEAHMGLVFQTPHDMKIQVRAAIAQPLMVIVPPDHPLASQESVTIAQLRDYPLCLSERSFRLRQILSEAEAHSGQRIEPAITTNSIFVMLEAVRAGVALTILPQLSVWSDLQRGTMVSVPIAEEMMEKTSVSLILRAGRKLEGAPARFLIALERLLRQWAQTIPRQVR</sequence>
<dbReference type="Pfam" id="PF03466">
    <property type="entry name" value="LysR_substrate"/>
    <property type="match status" value="1"/>
</dbReference>
<dbReference type="Gene3D" id="3.40.190.290">
    <property type="match status" value="1"/>
</dbReference>